<dbReference type="InterPro" id="IPR036388">
    <property type="entry name" value="WH-like_DNA-bd_sf"/>
</dbReference>
<keyword evidence="1" id="KW-0805">Transcription regulation</keyword>
<dbReference type="Gene3D" id="1.10.10.10">
    <property type="entry name" value="Winged helix-like DNA-binding domain superfamily/Winged helix DNA-binding domain"/>
    <property type="match status" value="1"/>
</dbReference>
<evidence type="ECO:0000313" key="6">
    <source>
        <dbReference type="Proteomes" id="UP001156702"/>
    </source>
</evidence>
<dbReference type="SUPFAM" id="SSF48008">
    <property type="entry name" value="GntR ligand-binding domain-like"/>
    <property type="match status" value="1"/>
</dbReference>
<organism evidence="5 6">
    <name type="scientific">Shinella yambaruensis</name>
    <dbReference type="NCBI Taxonomy" id="415996"/>
    <lineage>
        <taxon>Bacteria</taxon>
        <taxon>Pseudomonadati</taxon>
        <taxon>Pseudomonadota</taxon>
        <taxon>Alphaproteobacteria</taxon>
        <taxon>Hyphomicrobiales</taxon>
        <taxon>Rhizobiaceae</taxon>
        <taxon>Shinella</taxon>
    </lineage>
</organism>
<evidence type="ECO:0000256" key="2">
    <source>
        <dbReference type="ARBA" id="ARBA00023125"/>
    </source>
</evidence>
<dbReference type="PANTHER" id="PTHR43537:SF5">
    <property type="entry name" value="UXU OPERON TRANSCRIPTIONAL REGULATOR"/>
    <property type="match status" value="1"/>
</dbReference>
<dbReference type="InterPro" id="IPR011711">
    <property type="entry name" value="GntR_C"/>
</dbReference>
<accession>A0ABQ5ZPA3</accession>
<evidence type="ECO:0000259" key="4">
    <source>
        <dbReference type="PROSITE" id="PS50949"/>
    </source>
</evidence>
<dbReference type="Pfam" id="PF07729">
    <property type="entry name" value="FCD"/>
    <property type="match status" value="1"/>
</dbReference>
<protein>
    <submittedName>
        <fullName evidence="5">GntR family transcriptional regulator</fullName>
    </submittedName>
</protein>
<dbReference type="SMART" id="SM00895">
    <property type="entry name" value="FCD"/>
    <property type="match status" value="1"/>
</dbReference>
<dbReference type="InterPro" id="IPR036390">
    <property type="entry name" value="WH_DNA-bd_sf"/>
</dbReference>
<reference evidence="6" key="1">
    <citation type="journal article" date="2019" name="Int. J. Syst. Evol. Microbiol.">
        <title>The Global Catalogue of Microorganisms (GCM) 10K type strain sequencing project: providing services to taxonomists for standard genome sequencing and annotation.</title>
        <authorList>
            <consortium name="The Broad Institute Genomics Platform"/>
            <consortium name="The Broad Institute Genome Sequencing Center for Infectious Disease"/>
            <person name="Wu L."/>
            <person name="Ma J."/>
        </authorList>
    </citation>
    <scope>NUCLEOTIDE SEQUENCE [LARGE SCALE GENOMIC DNA]</scope>
    <source>
        <strain evidence="6">NBRC 102122</strain>
    </source>
</reference>
<feature type="domain" description="HTH gntR-type" evidence="4">
    <location>
        <begin position="22"/>
        <end position="89"/>
    </location>
</feature>
<comment type="caution">
    <text evidence="5">The sequence shown here is derived from an EMBL/GenBank/DDBJ whole genome shotgun (WGS) entry which is preliminary data.</text>
</comment>
<dbReference type="SUPFAM" id="SSF46785">
    <property type="entry name" value="Winged helix' DNA-binding domain"/>
    <property type="match status" value="1"/>
</dbReference>
<dbReference type="Proteomes" id="UP001156702">
    <property type="component" value="Unassembled WGS sequence"/>
</dbReference>
<dbReference type="Gene3D" id="1.20.120.530">
    <property type="entry name" value="GntR ligand-binding domain-like"/>
    <property type="match status" value="1"/>
</dbReference>
<evidence type="ECO:0000256" key="1">
    <source>
        <dbReference type="ARBA" id="ARBA00023015"/>
    </source>
</evidence>
<dbReference type="PROSITE" id="PS50949">
    <property type="entry name" value="HTH_GNTR"/>
    <property type="match status" value="1"/>
</dbReference>
<evidence type="ECO:0000313" key="5">
    <source>
        <dbReference type="EMBL" id="GLR52522.1"/>
    </source>
</evidence>
<proteinExistence type="predicted"/>
<dbReference type="SMART" id="SM00345">
    <property type="entry name" value="HTH_GNTR"/>
    <property type="match status" value="1"/>
</dbReference>
<dbReference type="PANTHER" id="PTHR43537">
    <property type="entry name" value="TRANSCRIPTIONAL REGULATOR, GNTR FAMILY"/>
    <property type="match status" value="1"/>
</dbReference>
<dbReference type="InterPro" id="IPR008920">
    <property type="entry name" value="TF_FadR/GntR_C"/>
</dbReference>
<dbReference type="RefSeq" id="WP_244768635.1">
    <property type="nucleotide sequence ID" value="NZ_BSOP01000030.1"/>
</dbReference>
<keyword evidence="2" id="KW-0238">DNA-binding</keyword>
<dbReference type="EMBL" id="BSOP01000030">
    <property type="protein sequence ID" value="GLR52522.1"/>
    <property type="molecule type" value="Genomic_DNA"/>
</dbReference>
<gene>
    <name evidence="5" type="ORF">GCM10007923_37360</name>
</gene>
<sequence>MTTIAAGAAMLPDSDKAAKSEERFSDKVYGILLDRLVRLHYQPLQPLNERELTTELDIGLAPIREALRRLEGERLVVIYPRRGIFAADIGLRDQQSIKEIRLEIEGLAASLAAVRATTQERQSLMKFAEKLVEERDISLQIAGDAEFHRRIYRMARNDYLAAMLTQNFNLALRLWYFCNQSAPSQSPEAVDHRPLAVAILGGDSEAARGLMRAHVAHDSDRVRDLLFKSAG</sequence>
<dbReference type="Pfam" id="PF00392">
    <property type="entry name" value="GntR"/>
    <property type="match status" value="1"/>
</dbReference>
<keyword evidence="6" id="KW-1185">Reference proteome</keyword>
<dbReference type="InterPro" id="IPR000524">
    <property type="entry name" value="Tscrpt_reg_HTH_GntR"/>
</dbReference>
<keyword evidence="3" id="KW-0804">Transcription</keyword>
<name>A0ABQ5ZPA3_9HYPH</name>
<evidence type="ECO:0000256" key="3">
    <source>
        <dbReference type="ARBA" id="ARBA00023163"/>
    </source>
</evidence>